<evidence type="ECO:0000313" key="9">
    <source>
        <dbReference type="Proteomes" id="UP000077202"/>
    </source>
</evidence>
<evidence type="ECO:0000313" key="8">
    <source>
        <dbReference type="EMBL" id="OAE33842.1"/>
    </source>
</evidence>
<protein>
    <submittedName>
        <fullName evidence="8">Uncharacterized protein</fullName>
    </submittedName>
</protein>
<sequence>MSLALSRAVSSSSSLLSSPSLLFESKSNFAAGGARIGRSSGSILAQVSPLSCRSRCASPLAARRFLLPSNTARITLSSHRALECAASLGYGLSGLWGETTRRSTGGSRSRGGESGRTRNKRNVAIEASLSEGAKVIMDGIQWGWTADPPTWDAAFIAIGTIFVLAAPLLWVGLTVPGMFSAYILGSIIWRAYGGQGLLTIVLFYIIGTGATKLKLKQKQKEGIAEQRSGRRGPGSVWGSGTAGALCALCTIFAVGGPEIAPLWQLGYLASLCTKLSDTISSEIGKAYGKTTYLVTSFSIVPRGTEGAVSLEGTLAGLFAAVFLAAASYALNQDPSSLMKPEGLQVDATGAIIAILASQIANLFESVLGATLQGRAGFEWLSNDLVNVANITIGATVAIFAQKLLSG</sequence>
<evidence type="ECO:0000256" key="3">
    <source>
        <dbReference type="ARBA" id="ARBA00022692"/>
    </source>
</evidence>
<organism evidence="8 9">
    <name type="scientific">Marchantia polymorpha subsp. ruderalis</name>
    <dbReference type="NCBI Taxonomy" id="1480154"/>
    <lineage>
        <taxon>Eukaryota</taxon>
        <taxon>Viridiplantae</taxon>
        <taxon>Streptophyta</taxon>
        <taxon>Embryophyta</taxon>
        <taxon>Marchantiophyta</taxon>
        <taxon>Marchantiopsida</taxon>
        <taxon>Marchantiidae</taxon>
        <taxon>Marchantiales</taxon>
        <taxon>Marchantiaceae</taxon>
        <taxon>Marchantia</taxon>
    </lineage>
</organism>
<comment type="subcellular location">
    <subcellularLocation>
        <location evidence="1">Membrane</location>
        <topology evidence="1">Multi-pass membrane protein</topology>
    </subcellularLocation>
</comment>
<dbReference type="PANTHER" id="PTHR13353">
    <property type="entry name" value="TRANSMEMBRANE PROTEIN 19"/>
    <property type="match status" value="1"/>
</dbReference>
<keyword evidence="9" id="KW-1185">Reference proteome</keyword>
<evidence type="ECO:0000256" key="2">
    <source>
        <dbReference type="ARBA" id="ARBA00009012"/>
    </source>
</evidence>
<comment type="caution">
    <text evidence="8">The sequence shown here is derived from an EMBL/GenBank/DDBJ whole genome shotgun (WGS) entry which is preliminary data.</text>
</comment>
<keyword evidence="3 7" id="KW-0812">Transmembrane</keyword>
<keyword evidence="4 7" id="KW-1133">Transmembrane helix</keyword>
<dbReference type="AlphaFoldDB" id="A0A176WNH5"/>
<feature type="transmembrane region" description="Helical" evidence="7">
    <location>
        <begin position="312"/>
        <end position="331"/>
    </location>
</feature>
<keyword evidence="5 7" id="KW-0472">Membrane</keyword>
<dbReference type="PANTHER" id="PTHR13353:SF5">
    <property type="entry name" value="TRANSMEMBRANE PROTEIN 19"/>
    <property type="match status" value="1"/>
</dbReference>
<evidence type="ECO:0000256" key="7">
    <source>
        <dbReference type="SAM" id="Phobius"/>
    </source>
</evidence>
<proteinExistence type="inferred from homology"/>
<dbReference type="Pfam" id="PF01940">
    <property type="entry name" value="DUF92"/>
    <property type="match status" value="1"/>
</dbReference>
<evidence type="ECO:0000256" key="1">
    <source>
        <dbReference type="ARBA" id="ARBA00004141"/>
    </source>
</evidence>
<feature type="region of interest" description="Disordered" evidence="6">
    <location>
        <begin position="100"/>
        <end position="121"/>
    </location>
</feature>
<evidence type="ECO:0000256" key="4">
    <source>
        <dbReference type="ARBA" id="ARBA00022989"/>
    </source>
</evidence>
<feature type="transmembrane region" description="Helical" evidence="7">
    <location>
        <begin position="192"/>
        <end position="213"/>
    </location>
</feature>
<dbReference type="InterPro" id="IPR002794">
    <property type="entry name" value="DUF92_TMEM19"/>
</dbReference>
<evidence type="ECO:0000256" key="5">
    <source>
        <dbReference type="ARBA" id="ARBA00023136"/>
    </source>
</evidence>
<gene>
    <name evidence="8" type="ORF">AXG93_3559s1080</name>
</gene>
<dbReference type="EMBL" id="LVLJ01000491">
    <property type="protein sequence ID" value="OAE33842.1"/>
    <property type="molecule type" value="Genomic_DNA"/>
</dbReference>
<reference evidence="8" key="1">
    <citation type="submission" date="2016-03" db="EMBL/GenBank/DDBJ databases">
        <title>Mechanisms controlling the formation of the plant cell surface in tip-growing cells are functionally conserved among land plants.</title>
        <authorList>
            <person name="Honkanen S."/>
            <person name="Jones V.A."/>
            <person name="Morieri G."/>
            <person name="Champion C."/>
            <person name="Hetherington A.J."/>
            <person name="Kelly S."/>
            <person name="Saint-Marcoux D."/>
            <person name="Proust H."/>
            <person name="Prescott H."/>
            <person name="Dolan L."/>
        </authorList>
    </citation>
    <scope>NUCLEOTIDE SEQUENCE [LARGE SCALE GENOMIC DNA]</scope>
    <source>
        <tissue evidence="8">Whole gametophyte</tissue>
    </source>
</reference>
<comment type="similarity">
    <text evidence="2">Belongs to the TMEM19 family.</text>
</comment>
<feature type="transmembrane region" description="Helical" evidence="7">
    <location>
        <begin position="153"/>
        <end position="172"/>
    </location>
</feature>
<feature type="transmembrane region" description="Helical" evidence="7">
    <location>
        <begin position="234"/>
        <end position="255"/>
    </location>
</feature>
<evidence type="ECO:0000256" key="6">
    <source>
        <dbReference type="SAM" id="MobiDB-lite"/>
    </source>
</evidence>
<dbReference type="Proteomes" id="UP000077202">
    <property type="component" value="Unassembled WGS sequence"/>
</dbReference>
<accession>A0A176WNH5</accession>
<dbReference type="GO" id="GO:0009706">
    <property type="term" value="C:chloroplast inner membrane"/>
    <property type="evidence" value="ECO:0007669"/>
    <property type="project" value="TreeGrafter"/>
</dbReference>
<name>A0A176WNH5_MARPO</name>